<sequence length="345" mass="38101">MPATRTQPSPIFSAGELVVCVEKNCPYAAKIMQIKEHKKVLSYFVHYIGWSSRTDIKVAVGSEPGRLFKGTVAEYVEENRDTISDAFLKDYDAKSKDTPAKTTPGKATPAKDAPAKETPVREPPAKKRKVETPASVETPKTVESAPPAKKRKVETPAAEVSSTPQKEEEAPSVTVDFDWRFAFPTNLMELCIEDRARIHLGQLTRLPAAVTIDDIVEKYEDSLGLNDTNAVGTSNGAEQAELQIITVDGIRDYFNKVLHAQFLYAAEREQYDEASKTPDFSPSGYYGVVHLLRAFTTLAKTIKEAGVKQEFAEKLVSNSKIFIDFLSKNLDDLGVEYTGDGVETD</sequence>
<accession>G0MQZ7</accession>
<dbReference type="Gene3D" id="2.30.30.140">
    <property type="match status" value="1"/>
</dbReference>
<dbReference type="OrthoDB" id="124855at2759"/>
<keyword evidence="2" id="KW-0156">Chromatin regulator</keyword>
<evidence type="ECO:0000256" key="1">
    <source>
        <dbReference type="ARBA" id="ARBA00004123"/>
    </source>
</evidence>
<evidence type="ECO:0000313" key="10">
    <source>
        <dbReference type="Proteomes" id="UP000008068"/>
    </source>
</evidence>
<feature type="region of interest" description="Disordered" evidence="6">
    <location>
        <begin position="95"/>
        <end position="171"/>
    </location>
</feature>
<dbReference type="eggNOG" id="KOG3001">
    <property type="taxonomic scope" value="Eukaryota"/>
</dbReference>
<reference evidence="10" key="1">
    <citation type="submission" date="2011-07" db="EMBL/GenBank/DDBJ databases">
        <authorList>
            <consortium name="Caenorhabditis brenneri Sequencing and Analysis Consortium"/>
            <person name="Wilson R.K."/>
        </authorList>
    </citation>
    <scope>NUCLEOTIDE SEQUENCE [LARGE SCALE GENOMIC DNA]</scope>
    <source>
        <strain evidence="10">PB2801</strain>
    </source>
</reference>
<feature type="domain" description="Tudor-knot" evidence="8">
    <location>
        <begin position="15"/>
        <end position="55"/>
    </location>
</feature>
<dbReference type="InParanoid" id="G0MQZ7"/>
<protein>
    <submittedName>
        <fullName evidence="9">Uncharacterized protein</fullName>
    </submittedName>
</protein>
<name>G0MQZ7_CAEBE</name>
<dbReference type="AlphaFoldDB" id="G0MQZ7"/>
<dbReference type="PANTHER" id="PTHR10880:SF48">
    <property type="entry name" value="MORTALITY FACTOR 4 LIKE 2"/>
    <property type="match status" value="1"/>
</dbReference>
<keyword evidence="5" id="KW-0539">Nucleus</keyword>
<dbReference type="InterPro" id="IPR008676">
    <property type="entry name" value="MRG"/>
</dbReference>
<evidence type="ECO:0000259" key="7">
    <source>
        <dbReference type="Pfam" id="PF05712"/>
    </source>
</evidence>
<evidence type="ECO:0000313" key="9">
    <source>
        <dbReference type="EMBL" id="EGT42033.1"/>
    </source>
</evidence>
<dbReference type="GO" id="GO:0006355">
    <property type="term" value="P:regulation of DNA-templated transcription"/>
    <property type="evidence" value="ECO:0007669"/>
    <property type="project" value="InterPro"/>
</dbReference>
<evidence type="ECO:0000259" key="8">
    <source>
        <dbReference type="Pfam" id="PF11717"/>
    </source>
</evidence>
<dbReference type="GO" id="GO:0035267">
    <property type="term" value="C:NuA4 histone acetyltransferase complex"/>
    <property type="evidence" value="ECO:0007669"/>
    <property type="project" value="TreeGrafter"/>
</dbReference>
<dbReference type="InterPro" id="IPR016197">
    <property type="entry name" value="Chromo-like_dom_sf"/>
</dbReference>
<feature type="compositionally biased region" description="Basic and acidic residues" evidence="6">
    <location>
        <begin position="113"/>
        <end position="125"/>
    </location>
</feature>
<keyword evidence="10" id="KW-1185">Reference proteome</keyword>
<dbReference type="EMBL" id="GL379808">
    <property type="protein sequence ID" value="EGT42033.1"/>
    <property type="molecule type" value="Genomic_DNA"/>
</dbReference>
<dbReference type="STRING" id="135651.G0MQZ7"/>
<dbReference type="HOGENOM" id="CLU_039566_0_0_1"/>
<keyword evidence="4" id="KW-0804">Transcription</keyword>
<feature type="compositionally biased region" description="Low complexity" evidence="6">
    <location>
        <begin position="100"/>
        <end position="112"/>
    </location>
</feature>
<gene>
    <name evidence="9" type="ORF">CAEBREN_09506</name>
</gene>
<evidence type="ECO:0000256" key="6">
    <source>
        <dbReference type="SAM" id="MobiDB-lite"/>
    </source>
</evidence>
<dbReference type="InterPro" id="IPR025995">
    <property type="entry name" value="Tudor-knot"/>
</dbReference>
<dbReference type="InterPro" id="IPR038217">
    <property type="entry name" value="MRG_C_sf"/>
</dbReference>
<evidence type="ECO:0000256" key="2">
    <source>
        <dbReference type="ARBA" id="ARBA00022853"/>
    </source>
</evidence>
<proteinExistence type="predicted"/>
<comment type="subcellular location">
    <subcellularLocation>
        <location evidence="1">Nucleus</location>
    </subcellularLocation>
</comment>
<evidence type="ECO:0000256" key="4">
    <source>
        <dbReference type="ARBA" id="ARBA00023163"/>
    </source>
</evidence>
<organism evidence="10">
    <name type="scientific">Caenorhabditis brenneri</name>
    <name type="common">Nematode worm</name>
    <dbReference type="NCBI Taxonomy" id="135651"/>
    <lineage>
        <taxon>Eukaryota</taxon>
        <taxon>Metazoa</taxon>
        <taxon>Ecdysozoa</taxon>
        <taxon>Nematoda</taxon>
        <taxon>Chromadorea</taxon>
        <taxon>Rhabditida</taxon>
        <taxon>Rhabditina</taxon>
        <taxon>Rhabditomorpha</taxon>
        <taxon>Rhabditoidea</taxon>
        <taxon>Rhabditidae</taxon>
        <taxon>Peloderinae</taxon>
        <taxon>Caenorhabditis</taxon>
    </lineage>
</organism>
<dbReference type="Gene3D" id="1.10.274.30">
    <property type="entry name" value="MRG domain"/>
    <property type="match status" value="1"/>
</dbReference>
<dbReference type="Proteomes" id="UP000008068">
    <property type="component" value="Unassembled WGS sequence"/>
</dbReference>
<dbReference type="PROSITE" id="PS51640">
    <property type="entry name" value="MRG"/>
    <property type="match status" value="1"/>
</dbReference>
<keyword evidence="3" id="KW-0805">Transcription regulation</keyword>
<dbReference type="SUPFAM" id="SSF54160">
    <property type="entry name" value="Chromo domain-like"/>
    <property type="match status" value="1"/>
</dbReference>
<dbReference type="OMA" id="FRASAHY"/>
<dbReference type="GO" id="GO:0006325">
    <property type="term" value="P:chromatin organization"/>
    <property type="evidence" value="ECO:0007669"/>
    <property type="project" value="UniProtKB-KW"/>
</dbReference>
<evidence type="ECO:0000256" key="3">
    <source>
        <dbReference type="ARBA" id="ARBA00023015"/>
    </source>
</evidence>
<evidence type="ECO:0000256" key="5">
    <source>
        <dbReference type="ARBA" id="ARBA00023242"/>
    </source>
</evidence>
<feature type="domain" description="MRG" evidence="7">
    <location>
        <begin position="172"/>
        <end position="333"/>
    </location>
</feature>
<dbReference type="Pfam" id="PF05712">
    <property type="entry name" value="MRG"/>
    <property type="match status" value="1"/>
</dbReference>
<dbReference type="PANTHER" id="PTHR10880">
    <property type="entry name" value="MORTALITY FACTOR 4-LIKE PROTEIN"/>
    <property type="match status" value="1"/>
</dbReference>
<dbReference type="InterPro" id="IPR026541">
    <property type="entry name" value="MRG_dom"/>
</dbReference>
<dbReference type="GO" id="GO:0005634">
    <property type="term" value="C:nucleus"/>
    <property type="evidence" value="ECO:0007669"/>
    <property type="project" value="UniProtKB-SubCell"/>
</dbReference>
<dbReference type="Pfam" id="PF11717">
    <property type="entry name" value="Tudor-knot"/>
    <property type="match status" value="1"/>
</dbReference>